<protein>
    <submittedName>
        <fullName evidence="1">Uncharacterized protein</fullName>
    </submittedName>
</protein>
<reference evidence="1 2" key="1">
    <citation type="journal article" date="2019" name="PLoS Biol.">
        <title>Sex chromosomes control vertical transmission of feminizing Wolbachia symbionts in an isopod.</title>
        <authorList>
            <person name="Becking T."/>
            <person name="Chebbi M.A."/>
            <person name="Giraud I."/>
            <person name="Moumen B."/>
            <person name="Laverre T."/>
            <person name="Caubet Y."/>
            <person name="Peccoud J."/>
            <person name="Gilbert C."/>
            <person name="Cordaux R."/>
        </authorList>
    </citation>
    <scope>NUCLEOTIDE SEQUENCE [LARGE SCALE GENOMIC DNA]</scope>
    <source>
        <strain evidence="1">ANa2</strain>
        <tissue evidence="1">Whole body excluding digestive tract and cuticle</tissue>
    </source>
</reference>
<evidence type="ECO:0000313" key="1">
    <source>
        <dbReference type="EMBL" id="KAB7504548.1"/>
    </source>
</evidence>
<keyword evidence="2" id="KW-1185">Reference proteome</keyword>
<organism evidence="1 2">
    <name type="scientific">Armadillidium nasatum</name>
    <dbReference type="NCBI Taxonomy" id="96803"/>
    <lineage>
        <taxon>Eukaryota</taxon>
        <taxon>Metazoa</taxon>
        <taxon>Ecdysozoa</taxon>
        <taxon>Arthropoda</taxon>
        <taxon>Crustacea</taxon>
        <taxon>Multicrustacea</taxon>
        <taxon>Malacostraca</taxon>
        <taxon>Eumalacostraca</taxon>
        <taxon>Peracarida</taxon>
        <taxon>Isopoda</taxon>
        <taxon>Oniscidea</taxon>
        <taxon>Crinocheta</taxon>
        <taxon>Armadillidiidae</taxon>
        <taxon>Armadillidium</taxon>
    </lineage>
</organism>
<dbReference type="Proteomes" id="UP000326759">
    <property type="component" value="Unassembled WGS sequence"/>
</dbReference>
<accession>A0A5N5TEP1</accession>
<sequence>MSADKASSENLLNDICAKLAYSIHELRTHMCWGFPSHDEIANNFDEPIEQSISEICEEKDISKVVIDANEVVKRFMFRVGRITQMQPNSHRQSDKGIMCTRKEIKLSDSKAYTLSLPNLIRVILRNNSIKECCAKKIDPKCNDGIMRDIIHGNSQNNYLVSKNRAEQKWGYKALEKAILTAYPNVHQDEGVKASYKRTGPLKWVISHLADRRRKQVSRKEGKVFVCETTSVDEAFNLLQTLPSKLWQCTQLKKALFITKDLRCRLQAEETLPDYLLVDSILCYEIGLRLGSNINSLMTAAKTIIRKLHRIDISSIDALIDYLSEGDQRLVSSSEIDPFPGPYATLKDGEMIIYLPKEKKMYIPNCSSLRVVIILLGVYYILDLTYPHDFGQVLGFFQTILLSESFELQYRSSKFNNIMDFLARSKN</sequence>
<comment type="caution">
    <text evidence="1">The sequence shown here is derived from an EMBL/GenBank/DDBJ whole genome shotgun (WGS) entry which is preliminary data.</text>
</comment>
<gene>
    <name evidence="1" type="ORF">Anas_12399</name>
</gene>
<dbReference type="EMBL" id="SEYY01002902">
    <property type="protein sequence ID" value="KAB7504548.1"/>
    <property type="molecule type" value="Genomic_DNA"/>
</dbReference>
<evidence type="ECO:0000313" key="2">
    <source>
        <dbReference type="Proteomes" id="UP000326759"/>
    </source>
</evidence>
<name>A0A5N5TEP1_9CRUS</name>
<proteinExistence type="predicted"/>
<dbReference type="AlphaFoldDB" id="A0A5N5TEP1"/>